<comment type="cofactor">
    <cofactor evidence="1">
        <name>Mg(2+)</name>
        <dbReference type="ChEBI" id="CHEBI:18420"/>
    </cofactor>
</comment>
<keyword evidence="2 3" id="KW-0808">Transferase</keyword>
<evidence type="ECO:0000313" key="5">
    <source>
        <dbReference type="Proteomes" id="UP001412067"/>
    </source>
</evidence>
<keyword evidence="5" id="KW-1185">Reference proteome</keyword>
<evidence type="ECO:0000313" key="4">
    <source>
        <dbReference type="EMBL" id="KAK8970214.1"/>
    </source>
</evidence>
<dbReference type="Proteomes" id="UP001412067">
    <property type="component" value="Unassembled WGS sequence"/>
</dbReference>
<comment type="caution">
    <text evidence="4">The sequence shown here is derived from an EMBL/GenBank/DDBJ whole genome shotgun (WGS) entry which is preliminary data.</text>
</comment>
<dbReference type="Pfam" id="PF01255">
    <property type="entry name" value="Prenyltransf"/>
    <property type="match status" value="1"/>
</dbReference>
<protein>
    <recommendedName>
        <fullName evidence="3">Alkyl transferase</fullName>
        <ecNumber evidence="3">2.5.1.-</ecNumber>
    </recommendedName>
</protein>
<dbReference type="EMBL" id="JBBWWR010000002">
    <property type="protein sequence ID" value="KAK8970214.1"/>
    <property type="molecule type" value="Genomic_DNA"/>
</dbReference>
<dbReference type="PANTHER" id="PTHR10291:SF0">
    <property type="entry name" value="DEHYDRODOLICHYL DIPHOSPHATE SYNTHASE 2"/>
    <property type="match status" value="1"/>
</dbReference>
<accession>A0ABR2N138</accession>
<name>A0ABR2N138_9ASPA</name>
<dbReference type="SUPFAM" id="SSF64005">
    <property type="entry name" value="Undecaprenyl diphosphate synthase"/>
    <property type="match status" value="1"/>
</dbReference>
<dbReference type="InterPro" id="IPR036424">
    <property type="entry name" value="UPP_synth-like_sf"/>
</dbReference>
<evidence type="ECO:0000256" key="1">
    <source>
        <dbReference type="ARBA" id="ARBA00001946"/>
    </source>
</evidence>
<dbReference type="PROSITE" id="PS01066">
    <property type="entry name" value="UPP_SYNTHASE"/>
    <property type="match status" value="1"/>
</dbReference>
<dbReference type="InterPro" id="IPR018520">
    <property type="entry name" value="UPP_synth-like_CS"/>
</dbReference>
<dbReference type="HAMAP" id="MF_01139">
    <property type="entry name" value="ISPT"/>
    <property type="match status" value="1"/>
</dbReference>
<dbReference type="NCBIfam" id="TIGR00055">
    <property type="entry name" value="uppS"/>
    <property type="match status" value="1"/>
</dbReference>
<organism evidence="4 5">
    <name type="scientific">Platanthera guangdongensis</name>
    <dbReference type="NCBI Taxonomy" id="2320717"/>
    <lineage>
        <taxon>Eukaryota</taxon>
        <taxon>Viridiplantae</taxon>
        <taxon>Streptophyta</taxon>
        <taxon>Embryophyta</taxon>
        <taxon>Tracheophyta</taxon>
        <taxon>Spermatophyta</taxon>
        <taxon>Magnoliopsida</taxon>
        <taxon>Liliopsida</taxon>
        <taxon>Asparagales</taxon>
        <taxon>Orchidaceae</taxon>
        <taxon>Orchidoideae</taxon>
        <taxon>Orchideae</taxon>
        <taxon>Orchidinae</taxon>
        <taxon>Platanthera</taxon>
    </lineage>
</organism>
<comment type="similarity">
    <text evidence="3">Belongs to the UPP synthase family.</text>
</comment>
<dbReference type="CDD" id="cd00475">
    <property type="entry name" value="Cis_IPPS"/>
    <property type="match status" value="1"/>
</dbReference>
<evidence type="ECO:0000256" key="2">
    <source>
        <dbReference type="ARBA" id="ARBA00022679"/>
    </source>
</evidence>
<sequence length="313" mass="34991">MLATSKLRCQLFVPNLPKSIKRPATNHCAAGSPSFIGKSKACSARVSAGEAPITFPRGGGKDGDDEGDFPFGLRREALPKHVAVIMDGNGRWAASRGLPTASGHVAGYKALKLMVELSCRWGIRVLTVFAFSSENWLRPKPEVDFLMTLFENVLKEDLRDLLREDIRICIIGDSSKLPKTLQKMSTEVEEISHRNSRLDLVVALSYSGRTDIVQACQKIAQKVKNGILHPEDITETCVAQELETSSAVGYPYPDLLIRTSGELRLSNFLLWELAYTELYFSQSHWPDFGEDEYVEALRAFQKRQRRFGLRTAL</sequence>
<dbReference type="InterPro" id="IPR001441">
    <property type="entry name" value="UPP_synth-like"/>
</dbReference>
<dbReference type="Gene3D" id="3.40.1180.10">
    <property type="entry name" value="Decaprenyl diphosphate synthase-like"/>
    <property type="match status" value="1"/>
</dbReference>
<reference evidence="4 5" key="1">
    <citation type="journal article" date="2022" name="Nat. Plants">
        <title>Genomes of leafy and leafless Platanthera orchids illuminate the evolution of mycoheterotrophy.</title>
        <authorList>
            <person name="Li M.H."/>
            <person name="Liu K.W."/>
            <person name="Li Z."/>
            <person name="Lu H.C."/>
            <person name="Ye Q.L."/>
            <person name="Zhang D."/>
            <person name="Wang J.Y."/>
            <person name="Li Y.F."/>
            <person name="Zhong Z.M."/>
            <person name="Liu X."/>
            <person name="Yu X."/>
            <person name="Liu D.K."/>
            <person name="Tu X.D."/>
            <person name="Liu B."/>
            <person name="Hao Y."/>
            <person name="Liao X.Y."/>
            <person name="Jiang Y.T."/>
            <person name="Sun W.H."/>
            <person name="Chen J."/>
            <person name="Chen Y.Q."/>
            <person name="Ai Y."/>
            <person name="Zhai J.W."/>
            <person name="Wu S.S."/>
            <person name="Zhou Z."/>
            <person name="Hsiao Y.Y."/>
            <person name="Wu W.L."/>
            <person name="Chen Y.Y."/>
            <person name="Lin Y.F."/>
            <person name="Hsu J.L."/>
            <person name="Li C.Y."/>
            <person name="Wang Z.W."/>
            <person name="Zhao X."/>
            <person name="Zhong W.Y."/>
            <person name="Ma X.K."/>
            <person name="Ma L."/>
            <person name="Huang J."/>
            <person name="Chen G.Z."/>
            <person name="Huang M.Z."/>
            <person name="Huang L."/>
            <person name="Peng D.H."/>
            <person name="Luo Y.B."/>
            <person name="Zou S.Q."/>
            <person name="Chen S.P."/>
            <person name="Lan S."/>
            <person name="Tsai W.C."/>
            <person name="Van de Peer Y."/>
            <person name="Liu Z.J."/>
        </authorList>
    </citation>
    <scope>NUCLEOTIDE SEQUENCE [LARGE SCALE GENOMIC DNA]</scope>
    <source>
        <strain evidence="4">Lor288</strain>
    </source>
</reference>
<evidence type="ECO:0000256" key="3">
    <source>
        <dbReference type="RuleBase" id="RU363018"/>
    </source>
</evidence>
<proteinExistence type="inferred from homology"/>
<dbReference type="EC" id="2.5.1.-" evidence="3"/>
<dbReference type="PANTHER" id="PTHR10291">
    <property type="entry name" value="DEHYDRODOLICHYL DIPHOSPHATE SYNTHASE FAMILY MEMBER"/>
    <property type="match status" value="1"/>
</dbReference>
<gene>
    <name evidence="4" type="ORF">KSP40_PGU011858</name>
</gene>